<dbReference type="InterPro" id="IPR003758">
    <property type="entry name" value="LpxK"/>
</dbReference>
<dbReference type="CDD" id="cd01983">
    <property type="entry name" value="SIMIBI"/>
    <property type="match status" value="1"/>
</dbReference>
<dbReference type="GO" id="GO:0005886">
    <property type="term" value="C:plasma membrane"/>
    <property type="evidence" value="ECO:0007669"/>
    <property type="project" value="TreeGrafter"/>
</dbReference>
<evidence type="ECO:0000256" key="9">
    <source>
        <dbReference type="ARBA" id="ARBA00022777"/>
    </source>
</evidence>
<comment type="function">
    <text evidence="1 13">Transfers the gamma-phosphate of ATP to the 4'-position of a tetraacyldisaccharide 1-phosphate intermediate (termed DS-1-P) to form tetraacyldisaccharide 1,4'-bis-phosphate (lipid IVA).</text>
</comment>
<proteinExistence type="inferred from homology"/>
<evidence type="ECO:0000256" key="3">
    <source>
        <dbReference type="ARBA" id="ARBA00012071"/>
    </source>
</evidence>
<evidence type="ECO:0000256" key="1">
    <source>
        <dbReference type="ARBA" id="ARBA00002274"/>
    </source>
</evidence>
<name>A0AAU8A3H9_9BURK</name>
<dbReference type="GO" id="GO:0009244">
    <property type="term" value="P:lipopolysaccharide core region biosynthetic process"/>
    <property type="evidence" value="ECO:0007669"/>
    <property type="project" value="TreeGrafter"/>
</dbReference>
<dbReference type="PANTHER" id="PTHR42724:SF1">
    <property type="entry name" value="TETRAACYLDISACCHARIDE 4'-KINASE, MITOCHONDRIAL-RELATED"/>
    <property type="match status" value="1"/>
</dbReference>
<sequence>MLISTTLLPFAWLYGLIVWLKQILIDTGITQTLGMHRAAPVPLIIVGNIRVGGTGKTPLVIALANALFEAGYKPGIISRGYQPNGQSTLEAPQEVVQTSNPNTVGDEPVLMAQRTHHQIPIWVFPKRAQSIKALLKAHPEVNVIISDDGLQHAGLVRWPAREGGRDLELVIEDERGIGNGRLLPAGPLRESAKRERDATISIGASDELQNTLAAEKSFQLTPKIDSAYPLHRPNESQSFTELLTKLIGLKIAAIAAIGNPQKFFSALSNLGMHLEHTLSLPDHVAIKNTAIAEIDADFIFITEKDAVKCSAIEDHRIWVVPMHLPLSNELSSWVQEVIQRPDPYRR</sequence>
<dbReference type="Pfam" id="PF02606">
    <property type="entry name" value="LpxK"/>
    <property type="match status" value="1"/>
</dbReference>
<keyword evidence="5 13" id="KW-0444">Lipid biosynthesis</keyword>
<evidence type="ECO:0000256" key="8">
    <source>
        <dbReference type="ARBA" id="ARBA00022741"/>
    </source>
</evidence>
<dbReference type="PANTHER" id="PTHR42724">
    <property type="entry name" value="TETRAACYLDISACCHARIDE 4'-KINASE"/>
    <property type="match status" value="1"/>
</dbReference>
<evidence type="ECO:0000256" key="13">
    <source>
        <dbReference type="HAMAP-Rule" id="MF_00409"/>
    </source>
</evidence>
<organism evidence="14">
    <name type="scientific">Polynucleobacter sp. UK-FUSCHL-C3</name>
    <dbReference type="NCBI Taxonomy" id="2955208"/>
    <lineage>
        <taxon>Bacteria</taxon>
        <taxon>Pseudomonadati</taxon>
        <taxon>Pseudomonadota</taxon>
        <taxon>Betaproteobacteria</taxon>
        <taxon>Burkholderiales</taxon>
        <taxon>Burkholderiaceae</taxon>
        <taxon>Polynucleobacter</taxon>
    </lineage>
</organism>
<evidence type="ECO:0000256" key="5">
    <source>
        <dbReference type="ARBA" id="ARBA00022516"/>
    </source>
</evidence>
<dbReference type="NCBIfam" id="TIGR00682">
    <property type="entry name" value="lpxK"/>
    <property type="match status" value="1"/>
</dbReference>
<evidence type="ECO:0000256" key="2">
    <source>
        <dbReference type="ARBA" id="ARBA00004870"/>
    </source>
</evidence>
<comment type="catalytic activity">
    <reaction evidence="13">
        <text>a lipid A disaccharide + ATP = a lipid IVA + ADP + H(+)</text>
        <dbReference type="Rhea" id="RHEA:67840"/>
        <dbReference type="ChEBI" id="CHEBI:15378"/>
        <dbReference type="ChEBI" id="CHEBI:30616"/>
        <dbReference type="ChEBI" id="CHEBI:176343"/>
        <dbReference type="ChEBI" id="CHEBI:176425"/>
        <dbReference type="ChEBI" id="CHEBI:456216"/>
        <dbReference type="EC" id="2.7.1.130"/>
    </reaction>
</comment>
<dbReference type="EC" id="2.7.1.130" evidence="3 13"/>
<protein>
    <recommendedName>
        <fullName evidence="4 13">Tetraacyldisaccharide 4'-kinase</fullName>
        <ecNumber evidence="3 13">2.7.1.130</ecNumber>
    </recommendedName>
    <alternativeName>
        <fullName evidence="12 13">Lipid A 4'-kinase</fullName>
    </alternativeName>
</protein>
<keyword evidence="7 13" id="KW-0808">Transferase</keyword>
<comment type="pathway">
    <text evidence="2 13">Glycolipid biosynthesis; lipid IV(A) biosynthesis; lipid IV(A) from (3R)-3-hydroxytetradecanoyl-[acyl-carrier-protein] and UDP-N-acetyl-alpha-D-glucosamine: step 6/6.</text>
</comment>
<reference evidence="14" key="1">
    <citation type="submission" date="2022-06" db="EMBL/GenBank/DDBJ databases">
        <title>New Polynucleobacter species.</title>
        <authorList>
            <person name="Hahn M.W."/>
        </authorList>
    </citation>
    <scope>NUCLEOTIDE SEQUENCE</scope>
    <source>
        <strain evidence="14">UK-FUSCHL-C3</strain>
    </source>
</reference>
<evidence type="ECO:0000256" key="6">
    <source>
        <dbReference type="ARBA" id="ARBA00022556"/>
    </source>
</evidence>
<gene>
    <name evidence="13 14" type="primary">lpxK</name>
    <name evidence="14" type="ORF">NKE59_01380</name>
</gene>
<keyword evidence="11 13" id="KW-0443">Lipid metabolism</keyword>
<evidence type="ECO:0000256" key="11">
    <source>
        <dbReference type="ARBA" id="ARBA00023098"/>
    </source>
</evidence>
<dbReference type="HAMAP" id="MF_00409">
    <property type="entry name" value="LpxK"/>
    <property type="match status" value="1"/>
</dbReference>
<dbReference type="InterPro" id="IPR027417">
    <property type="entry name" value="P-loop_NTPase"/>
</dbReference>
<keyword evidence="9 13" id="KW-0418">Kinase</keyword>
<dbReference type="RefSeq" id="WP_353439103.1">
    <property type="nucleotide sequence ID" value="NZ_CP099959.1"/>
</dbReference>
<evidence type="ECO:0000256" key="12">
    <source>
        <dbReference type="ARBA" id="ARBA00029757"/>
    </source>
</evidence>
<dbReference type="AlphaFoldDB" id="A0AAU8A3H9"/>
<comment type="similarity">
    <text evidence="13">Belongs to the LpxK family.</text>
</comment>
<keyword evidence="8 13" id="KW-0547">Nucleotide-binding</keyword>
<evidence type="ECO:0000256" key="10">
    <source>
        <dbReference type="ARBA" id="ARBA00022840"/>
    </source>
</evidence>
<accession>A0AAU8A3H9</accession>
<dbReference type="GO" id="GO:0009029">
    <property type="term" value="F:lipid-A 4'-kinase activity"/>
    <property type="evidence" value="ECO:0007669"/>
    <property type="project" value="UniProtKB-UniRule"/>
</dbReference>
<dbReference type="GO" id="GO:0005524">
    <property type="term" value="F:ATP binding"/>
    <property type="evidence" value="ECO:0007669"/>
    <property type="project" value="UniProtKB-UniRule"/>
</dbReference>
<evidence type="ECO:0000313" key="14">
    <source>
        <dbReference type="EMBL" id="XCC57969.1"/>
    </source>
</evidence>
<evidence type="ECO:0000256" key="4">
    <source>
        <dbReference type="ARBA" id="ARBA00016436"/>
    </source>
</evidence>
<dbReference type="EMBL" id="CP099959">
    <property type="protein sequence ID" value="XCC57969.1"/>
    <property type="molecule type" value="Genomic_DNA"/>
</dbReference>
<dbReference type="SUPFAM" id="SSF52540">
    <property type="entry name" value="P-loop containing nucleoside triphosphate hydrolases"/>
    <property type="match status" value="1"/>
</dbReference>
<evidence type="ECO:0000256" key="7">
    <source>
        <dbReference type="ARBA" id="ARBA00022679"/>
    </source>
</evidence>
<keyword evidence="6 13" id="KW-0441">Lipid A biosynthesis</keyword>
<dbReference type="GO" id="GO:0009245">
    <property type="term" value="P:lipid A biosynthetic process"/>
    <property type="evidence" value="ECO:0007669"/>
    <property type="project" value="UniProtKB-UniRule"/>
</dbReference>
<feature type="binding site" evidence="13">
    <location>
        <begin position="50"/>
        <end position="57"/>
    </location>
    <ligand>
        <name>ATP</name>
        <dbReference type="ChEBI" id="CHEBI:30616"/>
    </ligand>
</feature>
<keyword evidence="10 13" id="KW-0067">ATP-binding</keyword>